<dbReference type="InterPro" id="IPR008942">
    <property type="entry name" value="ENTH_VHS"/>
</dbReference>
<evidence type="ECO:0000313" key="6">
    <source>
        <dbReference type="Proteomes" id="UP000694580"/>
    </source>
</evidence>
<feature type="region of interest" description="Disordered" evidence="2">
    <location>
        <begin position="292"/>
        <end position="312"/>
    </location>
</feature>
<organism evidence="5 6">
    <name type="scientific">Denticeps clupeoides</name>
    <name type="common">denticle herring</name>
    <dbReference type="NCBI Taxonomy" id="299321"/>
    <lineage>
        <taxon>Eukaryota</taxon>
        <taxon>Metazoa</taxon>
        <taxon>Chordata</taxon>
        <taxon>Craniata</taxon>
        <taxon>Vertebrata</taxon>
        <taxon>Euteleostomi</taxon>
        <taxon>Actinopterygii</taxon>
        <taxon>Neopterygii</taxon>
        <taxon>Teleostei</taxon>
        <taxon>Clupei</taxon>
        <taxon>Clupeiformes</taxon>
        <taxon>Denticipitoidei</taxon>
        <taxon>Denticipitidae</taxon>
        <taxon>Denticeps</taxon>
    </lineage>
</organism>
<dbReference type="GO" id="GO:0072583">
    <property type="term" value="P:clathrin-dependent endocytosis"/>
    <property type="evidence" value="ECO:0007669"/>
    <property type="project" value="InterPro"/>
</dbReference>
<dbReference type="GO" id="GO:0016185">
    <property type="term" value="P:synaptic vesicle budding from presynaptic endocytic zone membrane"/>
    <property type="evidence" value="ECO:0007669"/>
    <property type="project" value="TreeGrafter"/>
</dbReference>
<dbReference type="GO" id="GO:0030136">
    <property type="term" value="C:clathrin-coated vesicle"/>
    <property type="evidence" value="ECO:0007669"/>
    <property type="project" value="InterPro"/>
</dbReference>
<name>A0AAY4CXA5_9TELE</name>
<feature type="chain" id="PRO_5044331061" description="ENTH domain-containing protein" evidence="3">
    <location>
        <begin position="25"/>
        <end position="476"/>
    </location>
</feature>
<dbReference type="PANTHER" id="PTHR22951:SF11">
    <property type="entry name" value="ENTH DOMAIN-CONTAINING PROTEIN"/>
    <property type="match status" value="1"/>
</dbReference>
<evidence type="ECO:0000256" key="3">
    <source>
        <dbReference type="SAM" id="SignalP"/>
    </source>
</evidence>
<dbReference type="GeneTree" id="ENSGT00950000183068"/>
<evidence type="ECO:0000259" key="4">
    <source>
        <dbReference type="PROSITE" id="PS50942"/>
    </source>
</evidence>
<accession>A0AAY4CXA5</accession>
<comment type="similarity">
    <text evidence="1">Belongs to the PICALM/SNAP91 family.</text>
</comment>
<dbReference type="GO" id="GO:0000149">
    <property type="term" value="F:SNARE binding"/>
    <property type="evidence" value="ECO:0007669"/>
    <property type="project" value="TreeGrafter"/>
</dbReference>
<dbReference type="PROSITE" id="PS50942">
    <property type="entry name" value="ENTH"/>
    <property type="match status" value="1"/>
</dbReference>
<keyword evidence="6" id="KW-1185">Reference proteome</keyword>
<feature type="compositionally biased region" description="Polar residues" evidence="2">
    <location>
        <begin position="298"/>
        <end position="312"/>
    </location>
</feature>
<dbReference type="Pfam" id="PF07651">
    <property type="entry name" value="ANTH"/>
    <property type="match status" value="1"/>
</dbReference>
<dbReference type="GO" id="GO:0032050">
    <property type="term" value="F:clathrin heavy chain binding"/>
    <property type="evidence" value="ECO:0007669"/>
    <property type="project" value="TreeGrafter"/>
</dbReference>
<dbReference type="InterPro" id="IPR013809">
    <property type="entry name" value="ENTH"/>
</dbReference>
<dbReference type="InterPro" id="IPR045192">
    <property type="entry name" value="AP180-like"/>
</dbReference>
<dbReference type="InterPro" id="IPR014712">
    <property type="entry name" value="ANTH_dom_sf"/>
</dbReference>
<dbReference type="Gene3D" id="1.20.58.150">
    <property type="entry name" value="ANTH domain"/>
    <property type="match status" value="1"/>
</dbReference>
<reference evidence="5" key="2">
    <citation type="submission" date="2025-09" db="UniProtKB">
        <authorList>
            <consortium name="Ensembl"/>
        </authorList>
    </citation>
    <scope>IDENTIFICATION</scope>
</reference>
<dbReference type="GO" id="GO:0005546">
    <property type="term" value="F:phosphatidylinositol-4,5-bisphosphate binding"/>
    <property type="evidence" value="ECO:0007669"/>
    <property type="project" value="TreeGrafter"/>
</dbReference>
<evidence type="ECO:0000256" key="1">
    <source>
        <dbReference type="ARBA" id="ARBA00008011"/>
    </source>
</evidence>
<proteinExistence type="inferred from homology"/>
<keyword evidence="3" id="KW-0732">Signal</keyword>
<dbReference type="Ensembl" id="ENSDCDT00010047343.1">
    <property type="protein sequence ID" value="ENSDCDP00010037753.1"/>
    <property type="gene ID" value="ENSDCDG00010024552.1"/>
</dbReference>
<dbReference type="GO" id="GO:0008021">
    <property type="term" value="C:synaptic vesicle"/>
    <property type="evidence" value="ECO:0007669"/>
    <property type="project" value="TreeGrafter"/>
</dbReference>
<dbReference type="SUPFAM" id="SSF48464">
    <property type="entry name" value="ENTH/VHS domain"/>
    <property type="match status" value="1"/>
</dbReference>
<evidence type="ECO:0000256" key="2">
    <source>
        <dbReference type="SAM" id="MobiDB-lite"/>
    </source>
</evidence>
<dbReference type="Gene3D" id="1.25.40.90">
    <property type="match status" value="1"/>
</dbReference>
<reference evidence="5" key="1">
    <citation type="submission" date="2025-08" db="UniProtKB">
        <authorList>
            <consortium name="Ensembl"/>
        </authorList>
    </citation>
    <scope>IDENTIFICATION</scope>
</reference>
<dbReference type="AlphaFoldDB" id="A0AAY4CXA5"/>
<dbReference type="GO" id="GO:0098894">
    <property type="term" value="C:extrinsic component of presynaptic endocytic zone membrane"/>
    <property type="evidence" value="ECO:0007669"/>
    <property type="project" value="TreeGrafter"/>
</dbReference>
<protein>
    <recommendedName>
        <fullName evidence="4">ENTH domain-containing protein</fullName>
    </recommendedName>
</protein>
<evidence type="ECO:0000313" key="5">
    <source>
        <dbReference type="Ensembl" id="ENSDCDP00010037753.1"/>
    </source>
</evidence>
<dbReference type="PANTHER" id="PTHR22951">
    <property type="entry name" value="CLATHRIN ASSEMBLY PROTEIN"/>
    <property type="match status" value="1"/>
</dbReference>
<feature type="domain" description="ENTH" evidence="4">
    <location>
        <begin position="7"/>
        <end position="147"/>
    </location>
</feature>
<dbReference type="GO" id="GO:0048268">
    <property type="term" value="P:clathrin coat assembly"/>
    <property type="evidence" value="ECO:0007669"/>
    <property type="project" value="InterPro"/>
</dbReference>
<dbReference type="SUPFAM" id="SSF89009">
    <property type="entry name" value="GAT-like domain"/>
    <property type="match status" value="1"/>
</dbReference>
<dbReference type="Proteomes" id="UP000694580">
    <property type="component" value="Unplaced"/>
</dbReference>
<feature type="region of interest" description="Disordered" evidence="2">
    <location>
        <begin position="456"/>
        <end position="476"/>
    </location>
</feature>
<sequence length="476" mass="53441">MVQLWVENLSVLFTLILTANKVTPADVADDSRLYSECVCVCVCVSDLVHCTHEINVSIPHLADALLERTASQSWMVVFKALIATHHLMMYGSERFIQHLSSRSSLFNINTFLEKGQFQGYDASIFMRCYSRYLNEKALSYRLVSLDLTKVKRGSDGVMRTMSVEKLLKTLPIVQSQLDALLDFEVTPSDLTSGVVHDAFMLLFRDSVRLFAAYNEGVINLLEKYFDMKKSQCTEALEIYTQFLSRMTRLSEFLKVSEVEFSRVPSPLQPPDTLSEALQHHLVSLEKRRAKESSSCSSLHPTTSLQSPPTCHSNHHQYATHTFTQLHHSNHHQHATPITTNMPLIPTPNYITPITTNMPLIPSPNYITPITTNMPLIPTPNYITPITTNMTLQSPPICHSYLHPTTSLQSPPTCHSYLHPTTSLQSPPTCQSYLHPTTSLQSPPTCQSYLHPTTSLQSPPTCHSSLHPTTSLQPPPT</sequence>
<dbReference type="SMART" id="SM00273">
    <property type="entry name" value="ENTH"/>
    <property type="match status" value="1"/>
</dbReference>
<dbReference type="InterPro" id="IPR011417">
    <property type="entry name" value="ANTH_dom"/>
</dbReference>
<dbReference type="GO" id="GO:0005905">
    <property type="term" value="C:clathrin-coated pit"/>
    <property type="evidence" value="ECO:0007669"/>
    <property type="project" value="TreeGrafter"/>
</dbReference>
<feature type="signal peptide" evidence="3">
    <location>
        <begin position="1"/>
        <end position="24"/>
    </location>
</feature>
<dbReference type="GO" id="GO:0005545">
    <property type="term" value="F:1-phosphatidylinositol binding"/>
    <property type="evidence" value="ECO:0007669"/>
    <property type="project" value="InterPro"/>
</dbReference>